<reference evidence="1 2" key="1">
    <citation type="journal article" date="2014" name="Curr. Biol.">
        <title>The genome of the clonal raider ant Cerapachys biroi.</title>
        <authorList>
            <person name="Oxley P.R."/>
            <person name="Ji L."/>
            <person name="Fetter-Pruneda I."/>
            <person name="McKenzie S.K."/>
            <person name="Li C."/>
            <person name="Hu H."/>
            <person name="Zhang G."/>
            <person name="Kronauer D.J."/>
        </authorList>
    </citation>
    <scope>NUCLEOTIDE SEQUENCE [LARGE SCALE GENOMIC DNA]</scope>
</reference>
<protein>
    <submittedName>
        <fullName evidence="1">Uncharacterized protein</fullName>
    </submittedName>
</protein>
<sequence>MSYVMFRTTNGDSFIEKYHMCLTTYIEKFGAPQKYFSGVPRNLSARGDTNV</sequence>
<organism evidence="1 2">
    <name type="scientific">Ooceraea biroi</name>
    <name type="common">Clonal raider ant</name>
    <name type="synonym">Cerapachys biroi</name>
    <dbReference type="NCBI Taxonomy" id="2015173"/>
    <lineage>
        <taxon>Eukaryota</taxon>
        <taxon>Metazoa</taxon>
        <taxon>Ecdysozoa</taxon>
        <taxon>Arthropoda</taxon>
        <taxon>Hexapoda</taxon>
        <taxon>Insecta</taxon>
        <taxon>Pterygota</taxon>
        <taxon>Neoptera</taxon>
        <taxon>Endopterygota</taxon>
        <taxon>Hymenoptera</taxon>
        <taxon>Apocrita</taxon>
        <taxon>Aculeata</taxon>
        <taxon>Formicoidea</taxon>
        <taxon>Formicidae</taxon>
        <taxon>Dorylinae</taxon>
        <taxon>Ooceraea</taxon>
    </lineage>
</organism>
<keyword evidence="2" id="KW-1185">Reference proteome</keyword>
<gene>
    <name evidence="1" type="ORF">X777_07131</name>
</gene>
<dbReference type="Proteomes" id="UP000053097">
    <property type="component" value="Unassembled WGS sequence"/>
</dbReference>
<evidence type="ECO:0000313" key="2">
    <source>
        <dbReference type="Proteomes" id="UP000053097"/>
    </source>
</evidence>
<dbReference type="AlphaFoldDB" id="A0A026W9N0"/>
<proteinExistence type="predicted"/>
<dbReference type="EMBL" id="KK107321">
    <property type="protein sequence ID" value="EZA52750.1"/>
    <property type="molecule type" value="Genomic_DNA"/>
</dbReference>
<evidence type="ECO:0000313" key="1">
    <source>
        <dbReference type="EMBL" id="EZA52750.1"/>
    </source>
</evidence>
<accession>A0A026W9N0</accession>
<name>A0A026W9N0_OOCBI</name>